<feature type="region of interest" description="Disordered" evidence="5">
    <location>
        <begin position="347"/>
        <end position="402"/>
    </location>
</feature>
<evidence type="ECO:0000256" key="5">
    <source>
        <dbReference type="SAM" id="MobiDB-lite"/>
    </source>
</evidence>
<accession>A0A150QP93</accession>
<reference evidence="7 8" key="1">
    <citation type="submission" date="2014-02" db="EMBL/GenBank/DDBJ databases">
        <title>The small core and large imbalanced accessory genome model reveals a collaborative survival strategy of Sorangium cellulosum strains in nature.</title>
        <authorList>
            <person name="Han K."/>
            <person name="Peng R."/>
            <person name="Blom J."/>
            <person name="Li Y.-Z."/>
        </authorList>
    </citation>
    <scope>NUCLEOTIDE SEQUENCE [LARGE SCALE GENOMIC DNA]</scope>
    <source>
        <strain evidence="7 8">So0008-312</strain>
    </source>
</reference>
<comment type="caution">
    <text evidence="7">The sequence shown here is derived from an EMBL/GenBank/DDBJ whole genome shotgun (WGS) entry which is preliminary data.</text>
</comment>
<evidence type="ECO:0000256" key="3">
    <source>
        <dbReference type="ARBA" id="ARBA00022777"/>
    </source>
</evidence>
<dbReference type="SUPFAM" id="SSF56112">
    <property type="entry name" value="Protein kinase-like (PK-like)"/>
    <property type="match status" value="1"/>
</dbReference>
<keyword evidence="4" id="KW-0067">ATP-binding</keyword>
<evidence type="ECO:0000256" key="1">
    <source>
        <dbReference type="ARBA" id="ARBA00022679"/>
    </source>
</evidence>
<dbReference type="PROSITE" id="PS50011">
    <property type="entry name" value="PROTEIN_KINASE_DOM"/>
    <property type="match status" value="1"/>
</dbReference>
<dbReference type="InterPro" id="IPR011009">
    <property type="entry name" value="Kinase-like_dom_sf"/>
</dbReference>
<dbReference type="InterPro" id="IPR000719">
    <property type="entry name" value="Prot_kinase_dom"/>
</dbReference>
<gene>
    <name evidence="7" type="ORF">BE15_01775</name>
</gene>
<dbReference type="PANTHER" id="PTHR43289:SF6">
    <property type="entry name" value="SERINE_THREONINE-PROTEIN KINASE NEKL-3"/>
    <property type="match status" value="1"/>
</dbReference>
<keyword evidence="1" id="KW-0808">Transferase</keyword>
<evidence type="ECO:0000259" key="6">
    <source>
        <dbReference type="PROSITE" id="PS50011"/>
    </source>
</evidence>
<name>A0A150QP93_SORCE</name>
<dbReference type="Pfam" id="PF00069">
    <property type="entry name" value="Pkinase"/>
    <property type="match status" value="1"/>
</dbReference>
<sequence length="402" mass="43896">MSEQQRYRVIKRLASGGMAEVFVAESAGIEGFKKQVAIKRVLPQLSKKEQFIAMFLDEARLSAHLSHSNVVSVFDIGVGDGTYFIVMEYVDGADLRALLEHQKKVGRPMSVEVAAFMAAKMCQGLAYAHDLATADGKPLQIVHRDITPANVLITRYGEVKIVDFGLAKASSQLAESDAGIIKGKFGYLAPETVLEQGVDQRVDIFALGIILWEMLAGRRLFLGDSDYITVRLVRDAVIPSLQQLNSEVPRDLEQIIRRSLARDPAARYRAARDLGRDLTRFLYRYGRPVSEDDVAALVERAKGGPARAVDGTQKIAELIDMMLLEFKSLTKEPTAGGSGLSLLPTLDGATGLMHGEEREGSSPPRSEGPLGGLADELEGPDSMHQDESSSSVAAWFRGLIPR</sequence>
<proteinExistence type="predicted"/>
<keyword evidence="2" id="KW-0547">Nucleotide-binding</keyword>
<organism evidence="7 8">
    <name type="scientific">Sorangium cellulosum</name>
    <name type="common">Polyangium cellulosum</name>
    <dbReference type="NCBI Taxonomy" id="56"/>
    <lineage>
        <taxon>Bacteria</taxon>
        <taxon>Pseudomonadati</taxon>
        <taxon>Myxococcota</taxon>
        <taxon>Polyangia</taxon>
        <taxon>Polyangiales</taxon>
        <taxon>Polyangiaceae</taxon>
        <taxon>Sorangium</taxon>
    </lineage>
</organism>
<protein>
    <recommendedName>
        <fullName evidence="6">Protein kinase domain-containing protein</fullName>
    </recommendedName>
</protein>
<dbReference type="CDD" id="cd14014">
    <property type="entry name" value="STKc_PknB_like"/>
    <property type="match status" value="1"/>
</dbReference>
<dbReference type="InterPro" id="IPR008266">
    <property type="entry name" value="Tyr_kinase_AS"/>
</dbReference>
<evidence type="ECO:0000313" key="8">
    <source>
        <dbReference type="Proteomes" id="UP000075260"/>
    </source>
</evidence>
<dbReference type="GO" id="GO:0004674">
    <property type="term" value="F:protein serine/threonine kinase activity"/>
    <property type="evidence" value="ECO:0007669"/>
    <property type="project" value="TreeGrafter"/>
</dbReference>
<feature type="domain" description="Protein kinase" evidence="6">
    <location>
        <begin position="7"/>
        <end position="282"/>
    </location>
</feature>
<dbReference type="PROSITE" id="PS00109">
    <property type="entry name" value="PROTEIN_KINASE_TYR"/>
    <property type="match status" value="1"/>
</dbReference>
<evidence type="ECO:0000256" key="2">
    <source>
        <dbReference type="ARBA" id="ARBA00022741"/>
    </source>
</evidence>
<dbReference type="RefSeq" id="WP_061608106.1">
    <property type="nucleotide sequence ID" value="NZ_JEMA01000447.1"/>
</dbReference>
<dbReference type="Proteomes" id="UP000075260">
    <property type="component" value="Unassembled WGS sequence"/>
</dbReference>
<dbReference type="Gene3D" id="1.10.510.10">
    <property type="entry name" value="Transferase(Phosphotransferase) domain 1"/>
    <property type="match status" value="1"/>
</dbReference>
<dbReference type="PANTHER" id="PTHR43289">
    <property type="entry name" value="MITOGEN-ACTIVATED PROTEIN KINASE KINASE KINASE 20-RELATED"/>
    <property type="match status" value="1"/>
</dbReference>
<keyword evidence="3" id="KW-0418">Kinase</keyword>
<evidence type="ECO:0000256" key="4">
    <source>
        <dbReference type="ARBA" id="ARBA00022840"/>
    </source>
</evidence>
<dbReference type="EMBL" id="JEMA01000447">
    <property type="protein sequence ID" value="KYF69797.1"/>
    <property type="molecule type" value="Genomic_DNA"/>
</dbReference>
<dbReference type="Gene3D" id="3.30.200.20">
    <property type="entry name" value="Phosphorylase Kinase, domain 1"/>
    <property type="match status" value="1"/>
</dbReference>
<dbReference type="GO" id="GO:0005524">
    <property type="term" value="F:ATP binding"/>
    <property type="evidence" value="ECO:0007669"/>
    <property type="project" value="UniProtKB-KW"/>
</dbReference>
<dbReference type="AlphaFoldDB" id="A0A150QP93"/>
<evidence type="ECO:0000313" key="7">
    <source>
        <dbReference type="EMBL" id="KYF69797.1"/>
    </source>
</evidence>